<protein>
    <recommendedName>
        <fullName evidence="2">C-type lectin domain-containing protein</fullName>
    </recommendedName>
</protein>
<evidence type="ECO:0000313" key="4">
    <source>
        <dbReference type="Proteomes" id="UP001497497"/>
    </source>
</evidence>
<dbReference type="PROSITE" id="PS00615">
    <property type="entry name" value="C_TYPE_LECTIN_1"/>
    <property type="match status" value="1"/>
</dbReference>
<gene>
    <name evidence="3" type="ORF">GSLYS_00021546001</name>
</gene>
<reference evidence="3 4" key="1">
    <citation type="submission" date="2024-04" db="EMBL/GenBank/DDBJ databases">
        <authorList>
            <consortium name="Genoscope - CEA"/>
            <person name="William W."/>
        </authorList>
    </citation>
    <scope>NUCLEOTIDE SEQUENCE [LARGE SCALE GENOMIC DNA]</scope>
</reference>
<dbReference type="PANTHER" id="PTHR22803">
    <property type="entry name" value="MANNOSE, PHOSPHOLIPASE, LECTIN RECEPTOR RELATED"/>
    <property type="match status" value="1"/>
</dbReference>
<name>A0AAV2ISH6_LYMST</name>
<feature type="domain" description="C-type lectin" evidence="2">
    <location>
        <begin position="7"/>
        <end position="69"/>
    </location>
</feature>
<feature type="non-terminal residue" evidence="3">
    <location>
        <position position="1"/>
    </location>
</feature>
<organism evidence="3 4">
    <name type="scientific">Lymnaea stagnalis</name>
    <name type="common">Great pond snail</name>
    <name type="synonym">Helix stagnalis</name>
    <dbReference type="NCBI Taxonomy" id="6523"/>
    <lineage>
        <taxon>Eukaryota</taxon>
        <taxon>Metazoa</taxon>
        <taxon>Spiralia</taxon>
        <taxon>Lophotrochozoa</taxon>
        <taxon>Mollusca</taxon>
        <taxon>Gastropoda</taxon>
        <taxon>Heterobranchia</taxon>
        <taxon>Euthyneura</taxon>
        <taxon>Panpulmonata</taxon>
        <taxon>Hygrophila</taxon>
        <taxon>Lymnaeoidea</taxon>
        <taxon>Lymnaeidae</taxon>
        <taxon>Lymnaea</taxon>
    </lineage>
</organism>
<dbReference type="InterPro" id="IPR016187">
    <property type="entry name" value="CTDL_fold"/>
</dbReference>
<proteinExistence type="predicted"/>
<dbReference type="AlphaFoldDB" id="A0AAV2ISH6"/>
<evidence type="ECO:0000259" key="2">
    <source>
        <dbReference type="PROSITE" id="PS50041"/>
    </source>
</evidence>
<dbReference type="InterPro" id="IPR001304">
    <property type="entry name" value="C-type_lectin-like"/>
</dbReference>
<keyword evidence="4" id="KW-1185">Reference proteome</keyword>
<sequence>HHVILKVWIGANDIKTEGVWRWPDLTSANLATLWASGQPDNLNDQDCVELLPDGRLNDLECSTARPFIC</sequence>
<dbReference type="SUPFAM" id="SSF56436">
    <property type="entry name" value="C-type lectin-like"/>
    <property type="match status" value="1"/>
</dbReference>
<accession>A0AAV2ISH6</accession>
<comment type="caution">
    <text evidence="3">The sequence shown here is derived from an EMBL/GenBank/DDBJ whole genome shotgun (WGS) entry which is preliminary data.</text>
</comment>
<keyword evidence="1" id="KW-1015">Disulfide bond</keyword>
<dbReference type="PROSITE" id="PS50041">
    <property type="entry name" value="C_TYPE_LECTIN_2"/>
    <property type="match status" value="1"/>
</dbReference>
<dbReference type="InterPro" id="IPR050111">
    <property type="entry name" value="C-type_lectin/snaclec_domain"/>
</dbReference>
<dbReference type="Gene3D" id="3.10.100.10">
    <property type="entry name" value="Mannose-Binding Protein A, subunit A"/>
    <property type="match status" value="1"/>
</dbReference>
<evidence type="ECO:0000256" key="1">
    <source>
        <dbReference type="ARBA" id="ARBA00023157"/>
    </source>
</evidence>
<dbReference type="Pfam" id="PF00059">
    <property type="entry name" value="Lectin_C"/>
    <property type="match status" value="1"/>
</dbReference>
<dbReference type="Proteomes" id="UP001497497">
    <property type="component" value="Unassembled WGS sequence"/>
</dbReference>
<feature type="non-terminal residue" evidence="3">
    <location>
        <position position="69"/>
    </location>
</feature>
<dbReference type="InterPro" id="IPR016186">
    <property type="entry name" value="C-type_lectin-like/link_sf"/>
</dbReference>
<dbReference type="CDD" id="cd00037">
    <property type="entry name" value="CLECT"/>
    <property type="match status" value="1"/>
</dbReference>
<evidence type="ECO:0000313" key="3">
    <source>
        <dbReference type="EMBL" id="CAL1548229.1"/>
    </source>
</evidence>
<dbReference type="InterPro" id="IPR018378">
    <property type="entry name" value="C-type_lectin_CS"/>
</dbReference>
<dbReference type="EMBL" id="CAXITT010001228">
    <property type="protein sequence ID" value="CAL1548229.1"/>
    <property type="molecule type" value="Genomic_DNA"/>
</dbReference>